<proteinExistence type="predicted"/>
<keyword evidence="1" id="KW-0805">Transcription regulation</keyword>
<dbReference type="CDD" id="cd07377">
    <property type="entry name" value="WHTH_GntR"/>
    <property type="match status" value="1"/>
</dbReference>
<dbReference type="AlphaFoldDB" id="A0AAU8REC4"/>
<dbReference type="Pfam" id="PF00392">
    <property type="entry name" value="GntR"/>
    <property type="match status" value="1"/>
</dbReference>
<dbReference type="GO" id="GO:0003677">
    <property type="term" value="F:DNA binding"/>
    <property type="evidence" value="ECO:0007669"/>
    <property type="project" value="UniProtKB-KW"/>
</dbReference>
<name>A0AAU8REC4_9FLAO</name>
<dbReference type="Gene3D" id="1.10.10.10">
    <property type="entry name" value="Winged helix-like DNA-binding domain superfamily/Winged helix DNA-binding domain"/>
    <property type="match status" value="1"/>
</dbReference>
<feature type="domain" description="HTH gntR-type" evidence="4">
    <location>
        <begin position="18"/>
        <end position="86"/>
    </location>
</feature>
<dbReference type="SUPFAM" id="SSF53822">
    <property type="entry name" value="Periplasmic binding protein-like I"/>
    <property type="match status" value="1"/>
</dbReference>
<dbReference type="InterPro" id="IPR028082">
    <property type="entry name" value="Peripla_BP_I"/>
</dbReference>
<keyword evidence="2" id="KW-0238">DNA-binding</keyword>
<evidence type="ECO:0000256" key="3">
    <source>
        <dbReference type="ARBA" id="ARBA00023163"/>
    </source>
</evidence>
<protein>
    <submittedName>
        <fullName evidence="5">GntR family transcriptional regulator</fullName>
    </submittedName>
</protein>
<evidence type="ECO:0000313" key="6">
    <source>
        <dbReference type="Proteomes" id="UP000030786"/>
    </source>
</evidence>
<gene>
    <name evidence="5" type="ORF">M666_09530</name>
</gene>
<organism evidence="5 6">
    <name type="scientific">Cellulophaga baltica 18</name>
    <dbReference type="NCBI Taxonomy" id="1348584"/>
    <lineage>
        <taxon>Bacteria</taxon>
        <taxon>Pseudomonadati</taxon>
        <taxon>Bacteroidota</taxon>
        <taxon>Flavobacteriia</taxon>
        <taxon>Flavobacteriales</taxon>
        <taxon>Flavobacteriaceae</taxon>
        <taxon>Cellulophaga</taxon>
    </lineage>
</organism>
<dbReference type="Gene3D" id="3.40.50.2300">
    <property type="match status" value="2"/>
</dbReference>
<reference evidence="5 6" key="1">
    <citation type="journal article" date="2014" name="Environ. Microbiol.">
        <title>Contrasting genomic patterns and infection strategies of two co-existing Bacteroidetes podovirus genera.</title>
        <authorList>
            <person name="Holmfeldt K."/>
            <person name="Howard-Varona C."/>
            <person name="Solonenko N."/>
            <person name="Sullivan M.B."/>
        </authorList>
    </citation>
    <scope>NUCLEOTIDE SEQUENCE [LARGE SCALE GENOMIC DNA]</scope>
    <source>
        <strain evidence="5 6">18</strain>
    </source>
</reference>
<dbReference type="PROSITE" id="PS50949">
    <property type="entry name" value="HTH_GNTR"/>
    <property type="match status" value="1"/>
</dbReference>
<dbReference type="PANTHER" id="PTHR38445">
    <property type="entry name" value="HTH-TYPE TRANSCRIPTIONAL REPRESSOR YTRA"/>
    <property type="match status" value="1"/>
</dbReference>
<dbReference type="SMART" id="SM00345">
    <property type="entry name" value="HTH_GNTR"/>
    <property type="match status" value="1"/>
</dbReference>
<dbReference type="InterPro" id="IPR036390">
    <property type="entry name" value="WH_DNA-bd_sf"/>
</dbReference>
<evidence type="ECO:0000313" key="5">
    <source>
        <dbReference type="EMBL" id="AIZ41801.1"/>
    </source>
</evidence>
<dbReference type="GO" id="GO:0003700">
    <property type="term" value="F:DNA-binding transcription factor activity"/>
    <property type="evidence" value="ECO:0007669"/>
    <property type="project" value="InterPro"/>
</dbReference>
<dbReference type="EMBL" id="CP009976">
    <property type="protein sequence ID" value="AIZ41801.1"/>
    <property type="molecule type" value="Genomic_DNA"/>
</dbReference>
<accession>A0AAU8REC4</accession>
<evidence type="ECO:0000259" key="4">
    <source>
        <dbReference type="PROSITE" id="PS50949"/>
    </source>
</evidence>
<keyword evidence="3" id="KW-0804">Transcription</keyword>
<dbReference type="PANTHER" id="PTHR38445:SF10">
    <property type="entry name" value="GNTR-FAMILY TRANSCRIPTIONAL REGULATOR"/>
    <property type="match status" value="1"/>
</dbReference>
<evidence type="ECO:0000256" key="1">
    <source>
        <dbReference type="ARBA" id="ARBA00023015"/>
    </source>
</evidence>
<evidence type="ECO:0000256" key="2">
    <source>
        <dbReference type="ARBA" id="ARBA00023125"/>
    </source>
</evidence>
<dbReference type="SUPFAM" id="SSF46785">
    <property type="entry name" value="Winged helix' DNA-binding domain"/>
    <property type="match status" value="1"/>
</dbReference>
<dbReference type="Proteomes" id="UP000030786">
    <property type="component" value="Chromosome"/>
</dbReference>
<dbReference type="InterPro" id="IPR036388">
    <property type="entry name" value="WH-like_DNA-bd_sf"/>
</dbReference>
<dbReference type="KEGG" id="cbat:M666_09530"/>
<sequence>MMIMQNSFSFIIDHESDVPKYQQIVDVINQSIAKDVLAIGDSLPSVNAFCQEHHLSRDTVFKAYTILKENGVVKSVPNKGYYIASKNRKVLLVLDTFKAYKEVLYHSFINEMEDDIITDVQFHHYNIDNFKTILNNSLGKYYKYVVMGFDHKQVSKTLAKIPNNDLLLIDWNINSNPENNYVFQDFGVAFYKGLESITENFKKYKALHFLYPTYTNHAKETVAYFEKYCQDNNFDYQIKTNPQEYKIEKGIAYLSVSDRVLGVFLEQCRKQNLEPGVDVGFLSYNDTPMKKFIYKGITVVTTDFEQLGISAAKFINSDKPLQVYVPTKIIVRDSL</sequence>
<dbReference type="InterPro" id="IPR000524">
    <property type="entry name" value="Tscrpt_reg_HTH_GntR"/>
</dbReference>